<proteinExistence type="predicted"/>
<dbReference type="AlphaFoldDB" id="A0A4U5MMV6"/>
<reference evidence="1 2" key="2">
    <citation type="journal article" date="2019" name="G3 (Bethesda)">
        <title>Hybrid Assembly of the Genome of the Entomopathogenic Nematode Steinernema carpocapsae Identifies the X-Chromosome.</title>
        <authorList>
            <person name="Serra L."/>
            <person name="Macchietto M."/>
            <person name="Macias-Munoz A."/>
            <person name="McGill C.J."/>
            <person name="Rodriguez I.M."/>
            <person name="Rodriguez B."/>
            <person name="Murad R."/>
            <person name="Mortazavi A."/>
        </authorList>
    </citation>
    <scope>NUCLEOTIDE SEQUENCE [LARGE SCALE GENOMIC DNA]</scope>
    <source>
        <strain evidence="1 2">ALL</strain>
    </source>
</reference>
<keyword evidence="2" id="KW-1185">Reference proteome</keyword>
<sequence>MNFLSPFFIEGVIDLLSKPSESDCELLTRAWSVCVRPSSTQVNLTITATGHKLKKFYFHRGSAKNNPISPNDLLFQKRFLVSTINVQNGFWMRGALLDQSRLEIVKSVILRSQKAPSLVFASGVKGNPLLFRLLSGLPIAGVYGFLEKTADPLFLSYVVRQGALRSLIILKSHLSSFLLKTLMQIVEIPQFKHLTVEFYTSSEENFGVLVKETMRSLKVRSEKEKFVWNVQRESLGIIKEQLGEEASKVDVRQLKNGFGCSLMFCFHSGHMWNVMCDCNASNCLRKV</sequence>
<evidence type="ECO:0000313" key="1">
    <source>
        <dbReference type="EMBL" id="TKR70824.1"/>
    </source>
</evidence>
<dbReference type="Proteomes" id="UP000298663">
    <property type="component" value="Unassembled WGS sequence"/>
</dbReference>
<protein>
    <submittedName>
        <fullName evidence="1">Uncharacterized protein</fullName>
    </submittedName>
</protein>
<gene>
    <name evidence="1" type="ORF">L596_022798</name>
</gene>
<organism evidence="1 2">
    <name type="scientific">Steinernema carpocapsae</name>
    <name type="common">Entomopathogenic nematode</name>
    <dbReference type="NCBI Taxonomy" id="34508"/>
    <lineage>
        <taxon>Eukaryota</taxon>
        <taxon>Metazoa</taxon>
        <taxon>Ecdysozoa</taxon>
        <taxon>Nematoda</taxon>
        <taxon>Chromadorea</taxon>
        <taxon>Rhabditida</taxon>
        <taxon>Tylenchina</taxon>
        <taxon>Panagrolaimomorpha</taxon>
        <taxon>Strongyloidoidea</taxon>
        <taxon>Steinernematidae</taxon>
        <taxon>Steinernema</taxon>
    </lineage>
</organism>
<name>A0A4U5MMV6_STECR</name>
<reference evidence="1 2" key="1">
    <citation type="journal article" date="2015" name="Genome Biol.">
        <title>Comparative genomics of Steinernema reveals deeply conserved gene regulatory networks.</title>
        <authorList>
            <person name="Dillman A.R."/>
            <person name="Macchietto M."/>
            <person name="Porter C.F."/>
            <person name="Rogers A."/>
            <person name="Williams B."/>
            <person name="Antoshechkin I."/>
            <person name="Lee M.M."/>
            <person name="Goodwin Z."/>
            <person name="Lu X."/>
            <person name="Lewis E.E."/>
            <person name="Goodrich-Blair H."/>
            <person name="Stock S.P."/>
            <person name="Adams B.J."/>
            <person name="Sternberg P.W."/>
            <person name="Mortazavi A."/>
        </authorList>
    </citation>
    <scope>NUCLEOTIDE SEQUENCE [LARGE SCALE GENOMIC DNA]</scope>
    <source>
        <strain evidence="1 2">ALL</strain>
    </source>
</reference>
<evidence type="ECO:0000313" key="2">
    <source>
        <dbReference type="Proteomes" id="UP000298663"/>
    </source>
</evidence>
<accession>A0A4U5MMV6</accession>
<dbReference type="EMBL" id="AZBU02000007">
    <property type="protein sequence ID" value="TKR70824.1"/>
    <property type="molecule type" value="Genomic_DNA"/>
</dbReference>
<comment type="caution">
    <text evidence="1">The sequence shown here is derived from an EMBL/GenBank/DDBJ whole genome shotgun (WGS) entry which is preliminary data.</text>
</comment>